<dbReference type="KEGG" id="aacx:DEACI_3761"/>
<name>A0A8S0W595_9FIRM</name>
<evidence type="ECO:0000313" key="2">
    <source>
        <dbReference type="EMBL" id="CAA7602938.1"/>
    </source>
</evidence>
<feature type="transmembrane region" description="Helical" evidence="1">
    <location>
        <begin position="12"/>
        <end position="32"/>
    </location>
</feature>
<keyword evidence="1" id="KW-1133">Transmembrane helix</keyword>
<reference evidence="2" key="2">
    <citation type="submission" date="2020-01" db="EMBL/GenBank/DDBJ databases">
        <authorList>
            <person name="Hornung B."/>
        </authorList>
    </citation>
    <scope>NUCLEOTIDE SEQUENCE</scope>
    <source>
        <strain evidence="2">PacBioINE</strain>
    </source>
</reference>
<dbReference type="Proteomes" id="UP000836597">
    <property type="component" value="Chromosome"/>
</dbReference>
<sequence length="162" mass="18085">MAEYYRYLWLSTWPAVIAVILVWLFVLCRLAGKARRTWRRERDAWGFLVLLGKSMVWIGVVAGCTAMFVMNDADWFRQPASCQGTVLSKEAVGGRYSFQIGAAGRKADGKGAGAVRELFLDQTTYRLLSVGERVSVVYLPVAKETVSLRILAAGRDLVYKSP</sequence>
<gene>
    <name evidence="3" type="ORF">DEACI_0240</name>
    <name evidence="2" type="ORF">DEACI_3761</name>
</gene>
<dbReference type="AlphaFoldDB" id="A0A8S0W595"/>
<evidence type="ECO:0000256" key="1">
    <source>
        <dbReference type="SAM" id="Phobius"/>
    </source>
</evidence>
<dbReference type="Proteomes" id="UP001071230">
    <property type="component" value="Unassembled WGS sequence"/>
</dbReference>
<keyword evidence="4" id="KW-1185">Reference proteome</keyword>
<accession>A0A8S0W595</accession>
<feature type="transmembrane region" description="Helical" evidence="1">
    <location>
        <begin position="44"/>
        <end position="70"/>
    </location>
</feature>
<dbReference type="RefSeq" id="WP_240986232.1">
    <property type="nucleotide sequence ID" value="NZ_CDGJ01000003.1"/>
</dbReference>
<protein>
    <submittedName>
        <fullName evidence="2">Uncharacterized protein</fullName>
    </submittedName>
</protein>
<evidence type="ECO:0000313" key="4">
    <source>
        <dbReference type="Proteomes" id="UP001071230"/>
    </source>
</evidence>
<proteinExistence type="predicted"/>
<dbReference type="EMBL" id="CDGJ01000003">
    <property type="protein sequence ID" value="CEJ05820.1"/>
    <property type="molecule type" value="Genomic_DNA"/>
</dbReference>
<organism evidence="2">
    <name type="scientific">Acididesulfobacillus acetoxydans</name>
    <dbReference type="NCBI Taxonomy" id="1561005"/>
    <lineage>
        <taxon>Bacteria</taxon>
        <taxon>Bacillati</taxon>
        <taxon>Bacillota</taxon>
        <taxon>Clostridia</taxon>
        <taxon>Eubacteriales</taxon>
        <taxon>Peptococcaceae</taxon>
        <taxon>Acididesulfobacillus</taxon>
    </lineage>
</organism>
<dbReference type="EMBL" id="LR746496">
    <property type="protein sequence ID" value="CAA7602938.1"/>
    <property type="molecule type" value="Genomic_DNA"/>
</dbReference>
<keyword evidence="1" id="KW-0812">Transmembrane</keyword>
<reference evidence="3" key="1">
    <citation type="submission" date="2014-11" db="EMBL/GenBank/DDBJ databases">
        <authorList>
            <person name="Hornung B.V."/>
        </authorList>
    </citation>
    <scope>NUCLEOTIDE SEQUENCE</scope>
    <source>
        <strain evidence="3">INE</strain>
    </source>
</reference>
<evidence type="ECO:0000313" key="3">
    <source>
        <dbReference type="EMBL" id="CEJ05820.1"/>
    </source>
</evidence>
<keyword evidence="1" id="KW-0472">Membrane</keyword>